<dbReference type="InterPro" id="IPR016171">
    <property type="entry name" value="Vanillyl_alc_oxidase_C-sub2"/>
</dbReference>
<comment type="cofactor">
    <cofactor evidence="1">
        <name>FAD</name>
        <dbReference type="ChEBI" id="CHEBI:57692"/>
    </cofactor>
</comment>
<dbReference type="EMBL" id="CP006850">
    <property type="protein sequence ID" value="AHH17861.1"/>
    <property type="molecule type" value="Genomic_DNA"/>
</dbReference>
<dbReference type="OrthoDB" id="9770306at2"/>
<dbReference type="PROSITE" id="PS51387">
    <property type="entry name" value="FAD_PCMH"/>
    <property type="match status" value="1"/>
</dbReference>
<dbReference type="STRING" id="1415166.NONO_c30740"/>
<dbReference type="FunFam" id="3.30.70.2740:FF:000001">
    <property type="entry name" value="D-lactate dehydrogenase mitochondrial"/>
    <property type="match status" value="1"/>
</dbReference>
<proteinExistence type="inferred from homology"/>
<dbReference type="GO" id="GO:0071949">
    <property type="term" value="F:FAD binding"/>
    <property type="evidence" value="ECO:0007669"/>
    <property type="project" value="InterPro"/>
</dbReference>
<dbReference type="Proteomes" id="UP000019150">
    <property type="component" value="Chromosome"/>
</dbReference>
<dbReference type="InterPro" id="IPR016166">
    <property type="entry name" value="FAD-bd_PCMH"/>
</dbReference>
<dbReference type="InterPro" id="IPR036318">
    <property type="entry name" value="FAD-bd_PCMH-like_sf"/>
</dbReference>
<gene>
    <name evidence="7" type="ORF">NONO_c30740</name>
</gene>
<dbReference type="PATRIC" id="fig|1415166.3.peg.3151"/>
<dbReference type="HOGENOM" id="CLU_017779_9_2_11"/>
<dbReference type="RefSeq" id="WP_025349315.1">
    <property type="nucleotide sequence ID" value="NZ_CP006850.1"/>
</dbReference>
<keyword evidence="5" id="KW-0560">Oxidoreductase</keyword>
<accession>W5TKY3</accession>
<sequence>MTIPAARPTSIAGTVLTGSAIPEHAKSDRSGHRAAGQPEVLVRAATVDDVRRAVEFATTAGLSVVVRGAGTGLAGGASAGAGSLILDVSGLDRILRIAEADEFAVVEAGVSGAALDAAAARAGLRYAPDPASVAISTIGGNIATNAGGLRCVKYGVTGDSVLGLSVVLADGRLVHTGRRTAKGVAGLDLTSLFTGSEGTLGVIVSATVRLQPIPVRTVTIAAYFDEVEQAATATAAVLAARVRPAMLELLDAASLREAQDLAGAGGDSAGAFVVAQTDGFGADAEAEIVESTFARFTSRVRVGTDPAAANELLAIRRAALPALERHGRVLIEDIAVPRSRIAEAVRRITEIATGHDSRICTFGHAGDGNLHPIIVVPEHDPAALGRAEAAADEIFATALHLGGTITGEHGVGVLKRRWLERELGPDGLRVQRAVRRALDPDGLFNPGKMF</sequence>
<dbReference type="InterPro" id="IPR006094">
    <property type="entry name" value="Oxid_FAD_bind_N"/>
</dbReference>
<dbReference type="eggNOG" id="COG0277">
    <property type="taxonomic scope" value="Bacteria"/>
</dbReference>
<dbReference type="FunFam" id="1.10.45.10:FF:000001">
    <property type="entry name" value="D-lactate dehydrogenase mitochondrial"/>
    <property type="match status" value="1"/>
</dbReference>
<dbReference type="Gene3D" id="3.30.70.2740">
    <property type="match status" value="1"/>
</dbReference>
<dbReference type="Gene3D" id="1.10.45.10">
    <property type="entry name" value="Vanillyl-alcohol Oxidase, Chain A, domain 4"/>
    <property type="match status" value="1"/>
</dbReference>
<dbReference type="KEGG" id="nno:NONO_c30740"/>
<evidence type="ECO:0000256" key="2">
    <source>
        <dbReference type="ARBA" id="ARBA00008000"/>
    </source>
</evidence>
<dbReference type="PANTHER" id="PTHR42934:SF2">
    <property type="entry name" value="GLYCOLATE OXIDASE SUBUNIT GLCD"/>
    <property type="match status" value="1"/>
</dbReference>
<keyword evidence="4" id="KW-0274">FAD</keyword>
<dbReference type="InterPro" id="IPR004113">
    <property type="entry name" value="FAD-bd_oxidored_4_C"/>
</dbReference>
<evidence type="ECO:0000256" key="3">
    <source>
        <dbReference type="ARBA" id="ARBA00022630"/>
    </source>
</evidence>
<evidence type="ECO:0000313" key="8">
    <source>
        <dbReference type="Proteomes" id="UP000019150"/>
    </source>
</evidence>
<dbReference type="InterPro" id="IPR016164">
    <property type="entry name" value="FAD-linked_Oxase-like_C"/>
</dbReference>
<dbReference type="Gene3D" id="3.30.465.10">
    <property type="match status" value="1"/>
</dbReference>
<reference evidence="7 8" key="1">
    <citation type="journal article" date="2014" name="Appl. Environ. Microbiol.">
        <title>Insights into the Microbial Degradation of Rubber and Gutta-Percha by Analysis of the Complete Genome of Nocardia nova SH22a.</title>
        <authorList>
            <person name="Luo Q."/>
            <person name="Hiessl S."/>
            <person name="Poehlein A."/>
            <person name="Daniel R."/>
            <person name="Steinbuchel A."/>
        </authorList>
    </citation>
    <scope>NUCLEOTIDE SEQUENCE [LARGE SCALE GENOMIC DNA]</scope>
    <source>
        <strain evidence="7">SH22a</strain>
    </source>
</reference>
<name>W5TKY3_9NOCA</name>
<dbReference type="SUPFAM" id="SSF55103">
    <property type="entry name" value="FAD-linked oxidases, C-terminal domain"/>
    <property type="match status" value="1"/>
</dbReference>
<dbReference type="Pfam" id="PF02913">
    <property type="entry name" value="FAD-oxidase_C"/>
    <property type="match status" value="1"/>
</dbReference>
<keyword evidence="8" id="KW-1185">Reference proteome</keyword>
<dbReference type="AlphaFoldDB" id="W5TKY3"/>
<protein>
    <submittedName>
        <fullName evidence="7">Putative FAD-binding oxidase</fullName>
    </submittedName>
</protein>
<organism evidence="7 8">
    <name type="scientific">Nocardia nova SH22a</name>
    <dbReference type="NCBI Taxonomy" id="1415166"/>
    <lineage>
        <taxon>Bacteria</taxon>
        <taxon>Bacillati</taxon>
        <taxon>Actinomycetota</taxon>
        <taxon>Actinomycetes</taxon>
        <taxon>Mycobacteriales</taxon>
        <taxon>Nocardiaceae</taxon>
        <taxon>Nocardia</taxon>
    </lineage>
</organism>
<feature type="domain" description="FAD-binding PCMH-type" evidence="6">
    <location>
        <begin position="34"/>
        <end position="213"/>
    </location>
</feature>
<evidence type="ECO:0000256" key="1">
    <source>
        <dbReference type="ARBA" id="ARBA00001974"/>
    </source>
</evidence>
<dbReference type="GO" id="GO:0016491">
    <property type="term" value="F:oxidoreductase activity"/>
    <property type="evidence" value="ECO:0007669"/>
    <property type="project" value="UniProtKB-KW"/>
</dbReference>
<evidence type="ECO:0000313" key="7">
    <source>
        <dbReference type="EMBL" id="AHH17861.1"/>
    </source>
</evidence>
<dbReference type="SUPFAM" id="SSF56176">
    <property type="entry name" value="FAD-binding/transporter-associated domain-like"/>
    <property type="match status" value="1"/>
</dbReference>
<evidence type="ECO:0000256" key="5">
    <source>
        <dbReference type="ARBA" id="ARBA00023002"/>
    </source>
</evidence>
<dbReference type="InterPro" id="IPR051914">
    <property type="entry name" value="FAD-linked_OxidoTrans_Type4"/>
</dbReference>
<evidence type="ECO:0000259" key="6">
    <source>
        <dbReference type="PROSITE" id="PS51387"/>
    </source>
</evidence>
<dbReference type="InterPro" id="IPR016169">
    <property type="entry name" value="FAD-bd_PCMH_sub2"/>
</dbReference>
<keyword evidence="3" id="KW-0285">Flavoprotein</keyword>
<comment type="similarity">
    <text evidence="2">Belongs to the FAD-binding oxidoreductase/transferase type 4 family.</text>
</comment>
<dbReference type="Pfam" id="PF01565">
    <property type="entry name" value="FAD_binding_4"/>
    <property type="match status" value="1"/>
</dbReference>
<evidence type="ECO:0000256" key="4">
    <source>
        <dbReference type="ARBA" id="ARBA00022827"/>
    </source>
</evidence>
<dbReference type="PANTHER" id="PTHR42934">
    <property type="entry name" value="GLYCOLATE OXIDASE SUBUNIT GLCD"/>
    <property type="match status" value="1"/>
</dbReference>